<reference evidence="3" key="1">
    <citation type="submission" date="2023-10" db="EMBL/GenBank/DDBJ databases">
        <title>Chromosome-level genome of the transformable northern wattle, Acacia crassicarpa.</title>
        <authorList>
            <person name="Massaro I."/>
            <person name="Sinha N.R."/>
            <person name="Poethig S."/>
            <person name="Leichty A.R."/>
        </authorList>
    </citation>
    <scope>NUCLEOTIDE SEQUENCE</scope>
    <source>
        <strain evidence="3">Acra3RX</strain>
        <tissue evidence="3">Leaf</tissue>
    </source>
</reference>
<sequence length="115" mass="13049">MKKVVLKVELKDDTIKKKAMKAVAGIGVDSQSVDMKEKTLTYTGDTDPVKAVLKLRKLCQTEIVLVVPAEEEKKKEKPKKEPKKEEAKKCEQEERKKEKPKKEPKKADPNACVIM</sequence>
<comment type="caution">
    <text evidence="3">The sequence shown here is derived from an EMBL/GenBank/DDBJ whole genome shotgun (WGS) entry which is preliminary data.</text>
</comment>
<keyword evidence="1" id="KW-0479">Metal-binding</keyword>
<feature type="compositionally biased region" description="Basic and acidic residues" evidence="2">
    <location>
        <begin position="70"/>
        <end position="108"/>
    </location>
</feature>
<dbReference type="PANTHER" id="PTHR45811">
    <property type="entry name" value="COPPER TRANSPORT PROTEIN FAMILY-RELATED"/>
    <property type="match status" value="1"/>
</dbReference>
<dbReference type="InterPro" id="IPR051863">
    <property type="entry name" value="HIPP"/>
</dbReference>
<organism evidence="3 4">
    <name type="scientific">Acacia crassicarpa</name>
    <name type="common">northern wattle</name>
    <dbReference type="NCBI Taxonomy" id="499986"/>
    <lineage>
        <taxon>Eukaryota</taxon>
        <taxon>Viridiplantae</taxon>
        <taxon>Streptophyta</taxon>
        <taxon>Embryophyta</taxon>
        <taxon>Tracheophyta</taxon>
        <taxon>Spermatophyta</taxon>
        <taxon>Magnoliopsida</taxon>
        <taxon>eudicotyledons</taxon>
        <taxon>Gunneridae</taxon>
        <taxon>Pentapetalae</taxon>
        <taxon>rosids</taxon>
        <taxon>fabids</taxon>
        <taxon>Fabales</taxon>
        <taxon>Fabaceae</taxon>
        <taxon>Caesalpinioideae</taxon>
        <taxon>mimosoid clade</taxon>
        <taxon>Acacieae</taxon>
        <taxon>Acacia</taxon>
    </lineage>
</organism>
<protein>
    <recommendedName>
        <fullName evidence="5">HMA domain-containing protein</fullName>
    </recommendedName>
</protein>
<evidence type="ECO:0000313" key="3">
    <source>
        <dbReference type="EMBL" id="KAK4283034.1"/>
    </source>
</evidence>
<gene>
    <name evidence="3" type="ORF">QN277_000037</name>
</gene>
<dbReference type="GO" id="GO:0046872">
    <property type="term" value="F:metal ion binding"/>
    <property type="evidence" value="ECO:0007669"/>
    <property type="project" value="UniProtKB-KW"/>
</dbReference>
<name>A0AAE1N5M5_9FABA</name>
<dbReference type="PANTHER" id="PTHR45811:SF80">
    <property type="entry name" value="COPPER TRANSPORT PROTEIN FAMILY-RELATED"/>
    <property type="match status" value="1"/>
</dbReference>
<evidence type="ECO:0000313" key="4">
    <source>
        <dbReference type="Proteomes" id="UP001293593"/>
    </source>
</evidence>
<dbReference type="Gene3D" id="3.30.70.100">
    <property type="match status" value="1"/>
</dbReference>
<proteinExistence type="predicted"/>
<accession>A0AAE1N5M5</accession>
<dbReference type="EMBL" id="JAWXYG010000001">
    <property type="protein sequence ID" value="KAK4283034.1"/>
    <property type="molecule type" value="Genomic_DNA"/>
</dbReference>
<dbReference type="AlphaFoldDB" id="A0AAE1N5M5"/>
<evidence type="ECO:0000256" key="2">
    <source>
        <dbReference type="SAM" id="MobiDB-lite"/>
    </source>
</evidence>
<dbReference type="Proteomes" id="UP001293593">
    <property type="component" value="Unassembled WGS sequence"/>
</dbReference>
<evidence type="ECO:0000256" key="1">
    <source>
        <dbReference type="ARBA" id="ARBA00022723"/>
    </source>
</evidence>
<keyword evidence="4" id="KW-1185">Reference proteome</keyword>
<feature type="region of interest" description="Disordered" evidence="2">
    <location>
        <begin position="70"/>
        <end position="115"/>
    </location>
</feature>
<evidence type="ECO:0008006" key="5">
    <source>
        <dbReference type="Google" id="ProtNLM"/>
    </source>
</evidence>